<dbReference type="InterPro" id="IPR000792">
    <property type="entry name" value="Tscrpt_reg_LuxR_C"/>
</dbReference>
<evidence type="ECO:0000313" key="2">
    <source>
        <dbReference type="EMBL" id="QDO99083.1"/>
    </source>
</evidence>
<dbReference type="GO" id="GO:0003677">
    <property type="term" value="F:DNA binding"/>
    <property type="evidence" value="ECO:0007669"/>
    <property type="project" value="InterPro"/>
</dbReference>
<dbReference type="InterPro" id="IPR016032">
    <property type="entry name" value="Sig_transdc_resp-reg_C-effctor"/>
</dbReference>
<gene>
    <name evidence="2" type="ORF">FNB15_18205</name>
</gene>
<organism evidence="2 3">
    <name type="scientific">Ferrovibrio terrae</name>
    <dbReference type="NCBI Taxonomy" id="2594003"/>
    <lineage>
        <taxon>Bacteria</taxon>
        <taxon>Pseudomonadati</taxon>
        <taxon>Pseudomonadota</taxon>
        <taxon>Alphaproteobacteria</taxon>
        <taxon>Rhodospirillales</taxon>
        <taxon>Rhodospirillaceae</taxon>
        <taxon>Ferrovibrio</taxon>
    </lineage>
</organism>
<dbReference type="EMBL" id="CP041636">
    <property type="protein sequence ID" value="QDO99083.1"/>
    <property type="molecule type" value="Genomic_DNA"/>
</dbReference>
<reference evidence="2 3" key="1">
    <citation type="submission" date="2019-07" db="EMBL/GenBank/DDBJ databases">
        <title>Genome sequencing for Ferrovibrio sp. K5.</title>
        <authorList>
            <person name="Park S.-J."/>
        </authorList>
    </citation>
    <scope>NUCLEOTIDE SEQUENCE [LARGE SCALE GENOMIC DNA]</scope>
    <source>
        <strain evidence="2 3">K5</strain>
    </source>
</reference>
<dbReference type="SMART" id="SM00421">
    <property type="entry name" value="HTH_LUXR"/>
    <property type="match status" value="1"/>
</dbReference>
<accession>A0A516H5K1</accession>
<keyword evidence="3" id="KW-1185">Reference proteome</keyword>
<dbReference type="AlphaFoldDB" id="A0A516H5K1"/>
<feature type="domain" description="HTH luxR-type" evidence="1">
    <location>
        <begin position="330"/>
        <end position="387"/>
    </location>
</feature>
<dbReference type="InterPro" id="IPR036388">
    <property type="entry name" value="WH-like_DNA-bd_sf"/>
</dbReference>
<name>A0A516H5K1_9PROT</name>
<dbReference type="Proteomes" id="UP000317496">
    <property type="component" value="Chromosome"/>
</dbReference>
<dbReference type="KEGG" id="fer:FNB15_18205"/>
<proteinExistence type="predicted"/>
<dbReference type="Gene3D" id="3.30.450.20">
    <property type="entry name" value="PAS domain"/>
    <property type="match status" value="1"/>
</dbReference>
<protein>
    <submittedName>
        <fullName evidence="2">Helix-turn-helix transcriptional regulator</fullName>
    </submittedName>
</protein>
<sequence>MWQSSRGDTYMSQITIDQQSRLLAHLYSGTIEYGRWADVLRILTTSYDAVNCSLATVDMRTGKPIVQYTSQAFEQSWYEEYHNHYAKVSPLRPVLLKRENIGRAMTIEQVMPPQEFEKTEFYCDFFKRYGIRYVMGSVFKLEQGRAAYIALHRSPRTAPFDDKDIDALQSFLPHLNLAFRIRSHCMGLSRYEDVSQQYLDSKGKGLLCLDRHGRVVSMNKEAERILRLNDGLTLTQGHLQAADLGDNQRLQQLLSRSSQTDIVANPSIVDSSAGGAIVVRRADGRPPYSLWIFPVVGRSVHFEDNEIAAAVEVSDPLQSALPTPEDVLAGYRLTKAELRLASALVEGGQLKDIALRFSVSVNTLKVQRRSLYRKIGAARHFDLMRLVRREA</sequence>
<dbReference type="OrthoDB" id="7321545at2"/>
<evidence type="ECO:0000259" key="1">
    <source>
        <dbReference type="SMART" id="SM00421"/>
    </source>
</evidence>
<dbReference type="Gene3D" id="1.10.10.10">
    <property type="entry name" value="Winged helix-like DNA-binding domain superfamily/Winged helix DNA-binding domain"/>
    <property type="match status" value="1"/>
</dbReference>
<evidence type="ECO:0000313" key="3">
    <source>
        <dbReference type="Proteomes" id="UP000317496"/>
    </source>
</evidence>
<dbReference type="SUPFAM" id="SSF46894">
    <property type="entry name" value="C-terminal effector domain of the bipartite response regulators"/>
    <property type="match status" value="1"/>
</dbReference>
<dbReference type="GO" id="GO:0006355">
    <property type="term" value="P:regulation of DNA-templated transcription"/>
    <property type="evidence" value="ECO:0007669"/>
    <property type="project" value="InterPro"/>
</dbReference>